<dbReference type="RefSeq" id="WP_131632257.1">
    <property type="nucleotide sequence ID" value="NZ_SJOO01000001.1"/>
</dbReference>
<proteinExistence type="predicted"/>
<sequence length="145" mass="15887">MWKLSTDICIAMDSPVAGYENNAPGTNKTIPLYIARAKFNGGIHPGKLVYGFGMHIPWGGAEHVCREFEVYVGPVKWVRVKGHEIPLGAVQAGREVDGKLLYVARANFPNGLFLGKAGTHLRKGGSISYQGKEWDVDDYEVLVAE</sequence>
<dbReference type="InterPro" id="IPR006616">
    <property type="entry name" value="DM9_repeat"/>
</dbReference>
<dbReference type="OrthoDB" id="5635115at2"/>
<comment type="caution">
    <text evidence="1">The sequence shown here is derived from an EMBL/GenBank/DDBJ whole genome shotgun (WGS) entry which is preliminary data.</text>
</comment>
<evidence type="ECO:0000313" key="2">
    <source>
        <dbReference type="Proteomes" id="UP000291424"/>
    </source>
</evidence>
<organism evidence="1 2">
    <name type="scientific">Enterobacter wuhouensis</name>
    <dbReference type="NCBI Taxonomy" id="2529381"/>
    <lineage>
        <taxon>Bacteria</taxon>
        <taxon>Pseudomonadati</taxon>
        <taxon>Pseudomonadota</taxon>
        <taxon>Gammaproteobacteria</taxon>
        <taxon>Enterobacterales</taxon>
        <taxon>Enterobacteriaceae</taxon>
        <taxon>Enterobacter</taxon>
    </lineage>
</organism>
<protein>
    <submittedName>
        <fullName evidence="1">DUF3421 domain-containing protein</fullName>
    </submittedName>
</protein>
<dbReference type="PANTHER" id="PTHR31649">
    <property type="entry name" value="AGAP009604-PA"/>
    <property type="match status" value="1"/>
</dbReference>
<accession>A0A4R0GC38</accession>
<dbReference type="SMART" id="SM00696">
    <property type="entry name" value="DM9"/>
    <property type="match status" value="2"/>
</dbReference>
<dbReference type="Pfam" id="PF11901">
    <property type="entry name" value="DM9"/>
    <property type="match status" value="1"/>
</dbReference>
<dbReference type="PANTHER" id="PTHR31649:SF1">
    <property type="entry name" value="FARNESOIC ACID O-METHYL TRANSFERASE DOMAIN-CONTAINING PROTEIN"/>
    <property type="match status" value="1"/>
</dbReference>
<dbReference type="AlphaFoldDB" id="A0A4R0GC38"/>
<gene>
    <name evidence="1" type="ORF">E0L20_00925</name>
</gene>
<reference evidence="1 2" key="1">
    <citation type="submission" date="2019-02" db="EMBL/GenBank/DDBJ databases">
        <title>The draft genome of Enterobacter spp. strains.</title>
        <authorList>
            <person name="Wang C."/>
            <person name="Feng Y."/>
            <person name="Zong Z."/>
        </authorList>
    </citation>
    <scope>NUCLEOTIDE SEQUENCE [LARGE SCALE GENOMIC DNA]</scope>
    <source>
        <strain evidence="1 2">WCHEW120002</strain>
    </source>
</reference>
<evidence type="ECO:0000313" key="1">
    <source>
        <dbReference type="EMBL" id="TCB94670.1"/>
    </source>
</evidence>
<dbReference type="Proteomes" id="UP000291424">
    <property type="component" value="Unassembled WGS sequence"/>
</dbReference>
<name>A0A4R0GC38_9ENTR</name>
<dbReference type="EMBL" id="SJOO01000001">
    <property type="protein sequence ID" value="TCB94670.1"/>
    <property type="molecule type" value="Genomic_DNA"/>
</dbReference>